<organism evidence="2 3">
    <name type="scientific">Helobdella robusta</name>
    <name type="common">Californian leech</name>
    <dbReference type="NCBI Taxonomy" id="6412"/>
    <lineage>
        <taxon>Eukaryota</taxon>
        <taxon>Metazoa</taxon>
        <taxon>Spiralia</taxon>
        <taxon>Lophotrochozoa</taxon>
        <taxon>Annelida</taxon>
        <taxon>Clitellata</taxon>
        <taxon>Hirudinea</taxon>
        <taxon>Rhynchobdellida</taxon>
        <taxon>Glossiphoniidae</taxon>
        <taxon>Helobdella</taxon>
    </lineage>
</organism>
<reference evidence="3" key="1">
    <citation type="submission" date="2012-12" db="EMBL/GenBank/DDBJ databases">
        <authorList>
            <person name="Hellsten U."/>
            <person name="Grimwood J."/>
            <person name="Chapman J.A."/>
            <person name="Shapiro H."/>
            <person name="Aerts A."/>
            <person name="Otillar R.P."/>
            <person name="Terry A.Y."/>
            <person name="Boore J.L."/>
            <person name="Simakov O."/>
            <person name="Marletaz F."/>
            <person name="Cho S.-J."/>
            <person name="Edsinger-Gonzales E."/>
            <person name="Havlak P."/>
            <person name="Kuo D.-H."/>
            <person name="Larsson T."/>
            <person name="Lv J."/>
            <person name="Arendt D."/>
            <person name="Savage R."/>
            <person name="Osoegawa K."/>
            <person name="de Jong P."/>
            <person name="Lindberg D.R."/>
            <person name="Seaver E.C."/>
            <person name="Weisblat D.A."/>
            <person name="Putnam N.H."/>
            <person name="Grigoriev I.V."/>
            <person name="Rokhsar D.S."/>
        </authorList>
    </citation>
    <scope>NUCLEOTIDE SEQUENCE</scope>
</reference>
<reference evidence="2" key="3">
    <citation type="submission" date="2015-06" db="UniProtKB">
        <authorList>
            <consortium name="EnsemblMetazoa"/>
        </authorList>
    </citation>
    <scope>IDENTIFICATION</scope>
</reference>
<dbReference type="OrthoDB" id="6514226at2759"/>
<evidence type="ECO:0000313" key="1">
    <source>
        <dbReference type="EMBL" id="ESO12137.1"/>
    </source>
</evidence>
<name>T1EMZ2_HELRO</name>
<dbReference type="KEGG" id="hro:HELRODRAFT_158582"/>
<sequence length="101" mass="11824">MLVFSYFLDIFLQSLTETIFDATLFSDVDDSMEDSELELDSYTMFRKDRDNYGGRGQEPTRKNNVLDLVISTEEDMIEDIQVGEKFGSSDHKIKRFEARYN</sequence>
<accession>T1EMZ2</accession>
<proteinExistence type="predicted"/>
<dbReference type="GeneID" id="20197942"/>
<dbReference type="EnsemblMetazoa" id="HelroT158582">
    <property type="protein sequence ID" value="HelroP158582"/>
    <property type="gene ID" value="HelroG158582"/>
</dbReference>
<dbReference type="AlphaFoldDB" id="T1EMZ2"/>
<protein>
    <submittedName>
        <fullName evidence="1 2">Uncharacterized protein</fullName>
    </submittedName>
</protein>
<evidence type="ECO:0000313" key="2">
    <source>
        <dbReference type="EnsemblMetazoa" id="HelroP158582"/>
    </source>
</evidence>
<dbReference type="EMBL" id="KB095811">
    <property type="protein sequence ID" value="ESO12137.1"/>
    <property type="molecule type" value="Genomic_DNA"/>
</dbReference>
<dbReference type="EMBL" id="AMQM01000082">
    <property type="status" value="NOT_ANNOTATED_CDS"/>
    <property type="molecule type" value="Genomic_DNA"/>
</dbReference>
<dbReference type="HOGENOM" id="CLU_2294639_0_0_1"/>
<reference evidence="1 3" key="2">
    <citation type="journal article" date="2013" name="Nature">
        <title>Insights into bilaterian evolution from three spiralian genomes.</title>
        <authorList>
            <person name="Simakov O."/>
            <person name="Marletaz F."/>
            <person name="Cho S.J."/>
            <person name="Edsinger-Gonzales E."/>
            <person name="Havlak P."/>
            <person name="Hellsten U."/>
            <person name="Kuo D.H."/>
            <person name="Larsson T."/>
            <person name="Lv J."/>
            <person name="Arendt D."/>
            <person name="Savage R."/>
            <person name="Osoegawa K."/>
            <person name="de Jong P."/>
            <person name="Grimwood J."/>
            <person name="Chapman J.A."/>
            <person name="Shapiro H."/>
            <person name="Aerts A."/>
            <person name="Otillar R.P."/>
            <person name="Terry A.Y."/>
            <person name="Boore J.L."/>
            <person name="Grigoriev I.V."/>
            <person name="Lindberg D.R."/>
            <person name="Seaver E.C."/>
            <person name="Weisblat D.A."/>
            <person name="Putnam N.H."/>
            <person name="Rokhsar D.S."/>
        </authorList>
    </citation>
    <scope>NUCLEOTIDE SEQUENCE</scope>
</reference>
<gene>
    <name evidence="2" type="primary">20197942</name>
    <name evidence="1" type="ORF">HELRODRAFT_158582</name>
</gene>
<dbReference type="RefSeq" id="XP_009008857.1">
    <property type="nucleotide sequence ID" value="XM_009010609.1"/>
</dbReference>
<dbReference type="InParanoid" id="T1EMZ2"/>
<dbReference type="Proteomes" id="UP000015101">
    <property type="component" value="Unassembled WGS sequence"/>
</dbReference>
<evidence type="ECO:0000313" key="3">
    <source>
        <dbReference type="Proteomes" id="UP000015101"/>
    </source>
</evidence>
<dbReference type="CTD" id="20197942"/>
<keyword evidence="3" id="KW-1185">Reference proteome</keyword>